<name>A0A518RK50_9SPHN</name>
<gene>
    <name evidence="2" type="ORF">FPZ54_18655</name>
</gene>
<dbReference type="InterPro" id="IPR038740">
    <property type="entry name" value="BioF2-like_GNAT_dom"/>
</dbReference>
<accession>A0A518RK50</accession>
<dbReference type="GO" id="GO:0016740">
    <property type="term" value="F:transferase activity"/>
    <property type="evidence" value="ECO:0007669"/>
    <property type="project" value="UniProtKB-KW"/>
</dbReference>
<protein>
    <submittedName>
        <fullName evidence="2">GNAT family N-acetyltransferase</fullName>
    </submittedName>
</protein>
<evidence type="ECO:0000313" key="3">
    <source>
        <dbReference type="Proteomes" id="UP000318055"/>
    </source>
</evidence>
<dbReference type="RefSeq" id="WP_145849305.1">
    <property type="nucleotide sequence ID" value="NZ_CP042239.1"/>
</dbReference>
<organism evidence="2 3">
    <name type="scientific">Sphingomonas suaedae</name>
    <dbReference type="NCBI Taxonomy" id="2599297"/>
    <lineage>
        <taxon>Bacteria</taxon>
        <taxon>Pseudomonadati</taxon>
        <taxon>Pseudomonadota</taxon>
        <taxon>Alphaproteobacteria</taxon>
        <taxon>Sphingomonadales</taxon>
        <taxon>Sphingomonadaceae</taxon>
        <taxon>Sphingomonas</taxon>
    </lineage>
</organism>
<reference evidence="2 3" key="1">
    <citation type="submission" date="2019-07" db="EMBL/GenBank/DDBJ databases">
        <title>Sphingomonas alkalisoli sp. nov., isolated from rhizosphere soil of Suaedae salsa.</title>
        <authorList>
            <person name="Zhang H."/>
            <person name="Xu L."/>
            <person name="Zhang J.-X."/>
            <person name="Sun J.-Q."/>
        </authorList>
    </citation>
    <scope>NUCLEOTIDE SEQUENCE [LARGE SCALE GENOMIC DNA]</scope>
    <source>
        <strain evidence="2 3">XS-10</strain>
    </source>
</reference>
<dbReference type="EMBL" id="CP042239">
    <property type="protein sequence ID" value="QDX27831.1"/>
    <property type="molecule type" value="Genomic_DNA"/>
</dbReference>
<dbReference type="AlphaFoldDB" id="A0A518RK50"/>
<dbReference type="KEGG" id="ssua:FPZ54_18655"/>
<dbReference type="OrthoDB" id="8334427at2"/>
<keyword evidence="2" id="KW-0808">Transferase</keyword>
<dbReference type="SUPFAM" id="SSF55729">
    <property type="entry name" value="Acyl-CoA N-acyltransferases (Nat)"/>
    <property type="match status" value="1"/>
</dbReference>
<sequence length="353" mass="39178">MTAHFPLIEAEVAPVETALIGSLDMLAHDGAGVLGRGAQPGPYDRIDWLRATRDHIWPDTPFVAATARQGADALWLPLRDCGHRRARGFASWYTLAFAPLATPGCPASVRAVLLAAIARRLRRRFGAITLWPLEPEISTELQAAFRGAGWLAIERVEAAHWVAHTQGQDFDAYWARRASKLRNTVRRRAKNSAVDVQILDAFDPAAWADYEAVYAASWKPAEGSPGFLRAYAEQEGAAGTLRLGIARRGGRPVAAQFWTVENGVATIHKLAHLESEREHSPGTLLSYAMFRHVLDHDRPDLIDYGNGDEPYKAEWMDERRERHRLRLFDLRSVSGVAAGLAAATRATRRRLAR</sequence>
<evidence type="ECO:0000313" key="2">
    <source>
        <dbReference type="EMBL" id="QDX27831.1"/>
    </source>
</evidence>
<evidence type="ECO:0000259" key="1">
    <source>
        <dbReference type="Pfam" id="PF13480"/>
    </source>
</evidence>
<dbReference type="Pfam" id="PF13480">
    <property type="entry name" value="Acetyltransf_6"/>
    <property type="match status" value="1"/>
</dbReference>
<keyword evidence="3" id="KW-1185">Reference proteome</keyword>
<proteinExistence type="predicted"/>
<dbReference type="InterPro" id="IPR016181">
    <property type="entry name" value="Acyl_CoA_acyltransferase"/>
</dbReference>
<dbReference type="Gene3D" id="3.40.630.30">
    <property type="match status" value="1"/>
</dbReference>
<dbReference type="Proteomes" id="UP000318055">
    <property type="component" value="Chromosome"/>
</dbReference>
<feature type="domain" description="BioF2-like acetyltransferase" evidence="1">
    <location>
        <begin position="180"/>
        <end position="312"/>
    </location>
</feature>